<keyword evidence="3" id="KW-0597">Phosphoprotein</keyword>
<comment type="caution">
    <text evidence="8">The sequence shown here is derived from an EMBL/GenBank/DDBJ whole genome shotgun (WGS) entry which is preliminary data.</text>
</comment>
<evidence type="ECO:0000313" key="9">
    <source>
        <dbReference type="Proteomes" id="UP000295341"/>
    </source>
</evidence>
<dbReference type="InterPro" id="IPR036890">
    <property type="entry name" value="HATPase_C_sf"/>
</dbReference>
<evidence type="ECO:0000256" key="3">
    <source>
        <dbReference type="ARBA" id="ARBA00022553"/>
    </source>
</evidence>
<dbReference type="CDD" id="cd00075">
    <property type="entry name" value="HATPase"/>
    <property type="match status" value="1"/>
</dbReference>
<dbReference type="InterPro" id="IPR005467">
    <property type="entry name" value="His_kinase_dom"/>
</dbReference>
<proteinExistence type="predicted"/>
<evidence type="ECO:0000256" key="2">
    <source>
        <dbReference type="ARBA" id="ARBA00012438"/>
    </source>
</evidence>
<dbReference type="RefSeq" id="WP_133879894.1">
    <property type="nucleotide sequence ID" value="NZ_MWIN01000014.1"/>
</dbReference>
<dbReference type="SMART" id="SM00065">
    <property type="entry name" value="GAF"/>
    <property type="match status" value="1"/>
</dbReference>
<dbReference type="Gene3D" id="3.30.450.40">
    <property type="match status" value="1"/>
</dbReference>
<dbReference type="Gene3D" id="1.10.287.130">
    <property type="match status" value="1"/>
</dbReference>
<keyword evidence="6" id="KW-0902">Two-component regulatory system</keyword>
<dbReference type="SUPFAM" id="SSF47384">
    <property type="entry name" value="Homodimeric domain of signal transducing histidine kinase"/>
    <property type="match status" value="1"/>
</dbReference>
<protein>
    <recommendedName>
        <fullName evidence="2">histidine kinase</fullName>
        <ecNumber evidence="2">2.7.13.3</ecNumber>
    </recommendedName>
</protein>
<evidence type="ECO:0000313" key="8">
    <source>
        <dbReference type="EMBL" id="TDU31292.1"/>
    </source>
</evidence>
<dbReference type="InterPro" id="IPR050736">
    <property type="entry name" value="Sensor_HK_Regulatory"/>
</dbReference>
<evidence type="ECO:0000256" key="1">
    <source>
        <dbReference type="ARBA" id="ARBA00000085"/>
    </source>
</evidence>
<dbReference type="PRINTS" id="PR00344">
    <property type="entry name" value="BCTRLSENSOR"/>
</dbReference>
<dbReference type="SMART" id="SM00387">
    <property type="entry name" value="HATPase_c"/>
    <property type="match status" value="1"/>
</dbReference>
<name>A0A4R7PC52_9GAMM</name>
<dbReference type="PANTHER" id="PTHR43711:SF1">
    <property type="entry name" value="HISTIDINE KINASE 1"/>
    <property type="match status" value="1"/>
</dbReference>
<feature type="domain" description="Histidine kinase" evidence="7">
    <location>
        <begin position="179"/>
        <end position="391"/>
    </location>
</feature>
<dbReference type="InterPro" id="IPR003594">
    <property type="entry name" value="HATPase_dom"/>
</dbReference>
<dbReference type="EMBL" id="SOBT01000008">
    <property type="protein sequence ID" value="TDU31292.1"/>
    <property type="molecule type" value="Genomic_DNA"/>
</dbReference>
<keyword evidence="9" id="KW-1185">Reference proteome</keyword>
<dbReference type="InterPro" id="IPR003018">
    <property type="entry name" value="GAF"/>
</dbReference>
<dbReference type="Pfam" id="PF00512">
    <property type="entry name" value="HisKA"/>
    <property type="match status" value="1"/>
</dbReference>
<dbReference type="SUPFAM" id="SSF55874">
    <property type="entry name" value="ATPase domain of HSP90 chaperone/DNA topoisomerase II/histidine kinase"/>
    <property type="match status" value="1"/>
</dbReference>
<dbReference type="SUPFAM" id="SSF55781">
    <property type="entry name" value="GAF domain-like"/>
    <property type="match status" value="1"/>
</dbReference>
<evidence type="ECO:0000256" key="4">
    <source>
        <dbReference type="ARBA" id="ARBA00022679"/>
    </source>
</evidence>
<dbReference type="InterPro" id="IPR036097">
    <property type="entry name" value="HisK_dim/P_sf"/>
</dbReference>
<dbReference type="InterPro" id="IPR003661">
    <property type="entry name" value="HisK_dim/P_dom"/>
</dbReference>
<dbReference type="PANTHER" id="PTHR43711">
    <property type="entry name" value="TWO-COMPONENT HISTIDINE KINASE"/>
    <property type="match status" value="1"/>
</dbReference>
<dbReference type="Pfam" id="PF01590">
    <property type="entry name" value="GAF"/>
    <property type="match status" value="1"/>
</dbReference>
<dbReference type="Pfam" id="PF02518">
    <property type="entry name" value="HATPase_c"/>
    <property type="match status" value="1"/>
</dbReference>
<accession>A0A4R7PC52</accession>
<comment type="catalytic activity">
    <reaction evidence="1">
        <text>ATP + protein L-histidine = ADP + protein N-phospho-L-histidine.</text>
        <dbReference type="EC" id="2.7.13.3"/>
    </reaction>
</comment>
<dbReference type="SMART" id="SM00388">
    <property type="entry name" value="HisKA"/>
    <property type="match status" value="1"/>
</dbReference>
<dbReference type="InterPro" id="IPR029016">
    <property type="entry name" value="GAF-like_dom_sf"/>
</dbReference>
<evidence type="ECO:0000256" key="5">
    <source>
        <dbReference type="ARBA" id="ARBA00022777"/>
    </source>
</evidence>
<dbReference type="CDD" id="cd00082">
    <property type="entry name" value="HisKA"/>
    <property type="match status" value="1"/>
</dbReference>
<keyword evidence="5" id="KW-0418">Kinase</keyword>
<evidence type="ECO:0000259" key="7">
    <source>
        <dbReference type="PROSITE" id="PS50109"/>
    </source>
</evidence>
<sequence length="392" mass="42757">MSDVTLDIQAIRRICVVPTILELMITLTGMRFAAVARVTDTTWTACAVNDQLAFGLEPGQELPLHTTLCNEVRQQQQAIIFGHASQHPEFCQHATPRLYGFESYVSLPIVRADGSFFGTLCGLDPQPRPVEDPPTIRTLTLFAQLIAAHLDADDTIGRRTRELDAAREDALLRDRFVAVLGHDLRNPLNSIGISAEVLEASATDPKARTMISVIRRSCNRMASLVDDVIDFARGKLGTGIPLSMENTDLLAGLLRQVTTEIQLNHPTRPLDVSINLPGLVRCDAPRIAQLLGNLVSNAMTHGEPGSPVQVTARVADDMLALSVSNHGMPIPVELQRRIFEPFVRGDPQRNQSGLGLGLYIAAEIARSHGGKIELSSAEGRTQFRFSMPLVVG</sequence>
<dbReference type="GO" id="GO:0000155">
    <property type="term" value="F:phosphorelay sensor kinase activity"/>
    <property type="evidence" value="ECO:0007669"/>
    <property type="project" value="InterPro"/>
</dbReference>
<dbReference type="InterPro" id="IPR004358">
    <property type="entry name" value="Sig_transdc_His_kin-like_C"/>
</dbReference>
<dbReference type="Proteomes" id="UP000295341">
    <property type="component" value="Unassembled WGS sequence"/>
</dbReference>
<dbReference type="OrthoDB" id="8807260at2"/>
<organism evidence="8 9">
    <name type="scientific">Panacagrimonas perspica</name>
    <dbReference type="NCBI Taxonomy" id="381431"/>
    <lineage>
        <taxon>Bacteria</taxon>
        <taxon>Pseudomonadati</taxon>
        <taxon>Pseudomonadota</taxon>
        <taxon>Gammaproteobacteria</taxon>
        <taxon>Nevskiales</taxon>
        <taxon>Nevskiaceae</taxon>
        <taxon>Panacagrimonas</taxon>
    </lineage>
</organism>
<gene>
    <name evidence="8" type="ORF">DFR24_0656</name>
</gene>
<keyword evidence="4" id="KW-0808">Transferase</keyword>
<dbReference type="Gene3D" id="3.30.565.10">
    <property type="entry name" value="Histidine kinase-like ATPase, C-terminal domain"/>
    <property type="match status" value="1"/>
</dbReference>
<dbReference type="PROSITE" id="PS50109">
    <property type="entry name" value="HIS_KIN"/>
    <property type="match status" value="1"/>
</dbReference>
<dbReference type="EC" id="2.7.13.3" evidence="2"/>
<dbReference type="AlphaFoldDB" id="A0A4R7PC52"/>
<evidence type="ECO:0000256" key="6">
    <source>
        <dbReference type="ARBA" id="ARBA00023012"/>
    </source>
</evidence>
<reference evidence="8 9" key="1">
    <citation type="submission" date="2019-03" db="EMBL/GenBank/DDBJ databases">
        <title>Genomic Encyclopedia of Type Strains, Phase IV (KMG-IV): sequencing the most valuable type-strain genomes for metagenomic binning, comparative biology and taxonomic classification.</title>
        <authorList>
            <person name="Goeker M."/>
        </authorList>
    </citation>
    <scope>NUCLEOTIDE SEQUENCE [LARGE SCALE GENOMIC DNA]</scope>
    <source>
        <strain evidence="8 9">DSM 26377</strain>
    </source>
</reference>